<evidence type="ECO:0000256" key="14">
    <source>
        <dbReference type="ARBA" id="ARBA00023125"/>
    </source>
</evidence>
<comment type="subcellular location">
    <subcellularLocation>
        <location evidence="1 22 23">Nucleus</location>
    </subcellularLocation>
</comment>
<dbReference type="InterPro" id="IPR036236">
    <property type="entry name" value="Znf_C2H2_sf"/>
</dbReference>
<feature type="DNA-binding region" description="Homeobox" evidence="22">
    <location>
        <begin position="658"/>
        <end position="705"/>
    </location>
</feature>
<dbReference type="FunFam" id="3.30.160.60:FF:000296">
    <property type="entry name" value="Zinc fingers and homeoboxes protein 1"/>
    <property type="match status" value="1"/>
</dbReference>
<dbReference type="GO" id="GO:0008270">
    <property type="term" value="F:zinc ion binding"/>
    <property type="evidence" value="ECO:0007669"/>
    <property type="project" value="UniProtKB-KW"/>
</dbReference>
<feature type="region of interest" description="Disordered" evidence="24">
    <location>
        <begin position="614"/>
        <end position="639"/>
    </location>
</feature>
<dbReference type="InterPro" id="IPR041057">
    <property type="entry name" value="ZHX_Znf_C2H2"/>
</dbReference>
<evidence type="ECO:0000256" key="1">
    <source>
        <dbReference type="ARBA" id="ARBA00004123"/>
    </source>
</evidence>
<evidence type="ECO:0000256" key="19">
    <source>
        <dbReference type="ARBA" id="ARBA00068954"/>
    </source>
</evidence>
<evidence type="ECO:0000256" key="2">
    <source>
        <dbReference type="ARBA" id="ARBA00007440"/>
    </source>
</evidence>
<gene>
    <name evidence="27" type="ORF">NDU88_003217</name>
</gene>
<evidence type="ECO:0000256" key="23">
    <source>
        <dbReference type="RuleBase" id="RU000682"/>
    </source>
</evidence>
<evidence type="ECO:0000256" key="18">
    <source>
        <dbReference type="ARBA" id="ARBA00059058"/>
    </source>
</evidence>
<dbReference type="Gene3D" id="1.10.10.60">
    <property type="entry name" value="Homeodomain-like"/>
    <property type="match status" value="5"/>
</dbReference>
<dbReference type="InterPro" id="IPR001356">
    <property type="entry name" value="HD"/>
</dbReference>
<dbReference type="PANTHER" id="PTHR15467:SF5">
    <property type="entry name" value="ZINC FINGERS AND HOMEOBOXES PROTEIN 2"/>
    <property type="match status" value="1"/>
</dbReference>
<evidence type="ECO:0000256" key="6">
    <source>
        <dbReference type="ARBA" id="ARBA00022723"/>
    </source>
</evidence>
<keyword evidence="13" id="KW-0805">Transcription regulation</keyword>
<dbReference type="FunFam" id="1.10.10.60:FF:000062">
    <property type="entry name" value="zinc fingers and homeoboxes protein 3"/>
    <property type="match status" value="1"/>
</dbReference>
<feature type="domain" description="Homeobox" evidence="25">
    <location>
        <begin position="270"/>
        <end position="313"/>
    </location>
</feature>
<dbReference type="Pfam" id="PF18387">
    <property type="entry name" value="zf_C2H2_ZHX"/>
    <property type="match status" value="1"/>
</dbReference>
<dbReference type="Pfam" id="PF00046">
    <property type="entry name" value="Homeodomain"/>
    <property type="match status" value="3"/>
</dbReference>
<evidence type="ECO:0000256" key="22">
    <source>
        <dbReference type="PROSITE-ProRule" id="PRU00108"/>
    </source>
</evidence>
<keyword evidence="11" id="KW-0832">Ubl conjugation</keyword>
<evidence type="ECO:0000313" key="28">
    <source>
        <dbReference type="Proteomes" id="UP001066276"/>
    </source>
</evidence>
<dbReference type="SUPFAM" id="SSF57667">
    <property type="entry name" value="beta-beta-alpha zinc fingers"/>
    <property type="match status" value="2"/>
</dbReference>
<feature type="domain" description="C2H2-type" evidence="26">
    <location>
        <begin position="98"/>
        <end position="126"/>
    </location>
</feature>
<evidence type="ECO:0000256" key="16">
    <source>
        <dbReference type="ARBA" id="ARBA00023163"/>
    </source>
</evidence>
<dbReference type="PROSITE" id="PS50157">
    <property type="entry name" value="ZINC_FINGER_C2H2_2"/>
    <property type="match status" value="1"/>
</dbReference>
<dbReference type="SMART" id="SM00355">
    <property type="entry name" value="ZnF_C2H2"/>
    <property type="match status" value="2"/>
</dbReference>
<dbReference type="CDD" id="cd00086">
    <property type="entry name" value="homeodomain"/>
    <property type="match status" value="5"/>
</dbReference>
<keyword evidence="17 22" id="KW-0539">Nucleus</keyword>
<evidence type="ECO:0000259" key="26">
    <source>
        <dbReference type="PROSITE" id="PS50157"/>
    </source>
</evidence>
<evidence type="ECO:0000256" key="21">
    <source>
        <dbReference type="PROSITE-ProRule" id="PRU00042"/>
    </source>
</evidence>
<keyword evidence="8 21" id="KW-0863">Zinc-finger</keyword>
<dbReference type="GO" id="GO:0007399">
    <property type="term" value="P:nervous system development"/>
    <property type="evidence" value="ECO:0007669"/>
    <property type="project" value="UniProtKB-KW"/>
</dbReference>
<keyword evidence="28" id="KW-1185">Reference proteome</keyword>
<evidence type="ECO:0000256" key="15">
    <source>
        <dbReference type="ARBA" id="ARBA00023155"/>
    </source>
</evidence>
<evidence type="ECO:0000259" key="25">
    <source>
        <dbReference type="PROSITE" id="PS50071"/>
    </source>
</evidence>
<evidence type="ECO:0000256" key="3">
    <source>
        <dbReference type="ARBA" id="ARBA00022491"/>
    </source>
</evidence>
<dbReference type="SMART" id="SM00389">
    <property type="entry name" value="HOX"/>
    <property type="match status" value="5"/>
</dbReference>
<feature type="DNA-binding region" description="Homeobox" evidence="22">
    <location>
        <begin position="562"/>
        <end position="608"/>
    </location>
</feature>
<evidence type="ECO:0000256" key="5">
    <source>
        <dbReference type="ARBA" id="ARBA00022553"/>
    </source>
</evidence>
<feature type="domain" description="Homeobox" evidence="25">
    <location>
        <begin position="725"/>
        <end position="785"/>
    </location>
</feature>
<evidence type="ECO:0000256" key="9">
    <source>
        <dbReference type="ARBA" id="ARBA00022782"/>
    </source>
</evidence>
<dbReference type="FunFam" id="1.10.10.60:FF:000264">
    <property type="entry name" value="zinc fingers and homeoboxes protein 2"/>
    <property type="match status" value="1"/>
</dbReference>
<dbReference type="InterPro" id="IPR013087">
    <property type="entry name" value="Znf_C2H2_type"/>
</dbReference>
<comment type="function">
    <text evidence="18">Acts as a transcriptional repressor. Represses the promoter activity of the CDC25C gene stimulated by NFYA. May play a role in retinal development where it regulates the composition of bipolar cell populations, by promoting differentiation of bipolar OFF-type cells. In the brain, may promote maintenance and suppress differentiation of neural progenitor cells in the developing cortex.</text>
</comment>
<feature type="region of interest" description="Disordered" evidence="24">
    <location>
        <begin position="397"/>
        <end position="469"/>
    </location>
</feature>
<feature type="compositionally biased region" description="Polar residues" evidence="24">
    <location>
        <begin position="444"/>
        <end position="453"/>
    </location>
</feature>
<dbReference type="InterPro" id="IPR024578">
    <property type="entry name" value="Homez_homeobox_dom"/>
</dbReference>
<evidence type="ECO:0000256" key="10">
    <source>
        <dbReference type="ARBA" id="ARBA00022833"/>
    </source>
</evidence>
<dbReference type="GO" id="GO:0005634">
    <property type="term" value="C:nucleus"/>
    <property type="evidence" value="ECO:0007669"/>
    <property type="project" value="UniProtKB-SubCell"/>
</dbReference>
<keyword evidence="9" id="KW-0221">Differentiation</keyword>
<keyword evidence="7" id="KW-0677">Repeat</keyword>
<evidence type="ECO:0000313" key="27">
    <source>
        <dbReference type="EMBL" id="KAJ1193922.1"/>
    </source>
</evidence>
<dbReference type="Proteomes" id="UP001066276">
    <property type="component" value="Chromosome 2_2"/>
</dbReference>
<organism evidence="27 28">
    <name type="scientific">Pleurodeles waltl</name>
    <name type="common">Iberian ribbed newt</name>
    <dbReference type="NCBI Taxonomy" id="8319"/>
    <lineage>
        <taxon>Eukaryota</taxon>
        <taxon>Metazoa</taxon>
        <taxon>Chordata</taxon>
        <taxon>Craniata</taxon>
        <taxon>Vertebrata</taxon>
        <taxon>Euteleostomi</taxon>
        <taxon>Amphibia</taxon>
        <taxon>Batrachia</taxon>
        <taxon>Caudata</taxon>
        <taxon>Salamandroidea</taxon>
        <taxon>Salamandridae</taxon>
        <taxon>Pleurodelinae</taxon>
        <taxon>Pleurodeles</taxon>
    </lineage>
</organism>
<evidence type="ECO:0000256" key="20">
    <source>
        <dbReference type="ARBA" id="ARBA00077654"/>
    </source>
</evidence>
<comment type="caution">
    <text evidence="27">The sequence shown here is derived from an EMBL/GenBank/DDBJ whole genome shotgun (WGS) entry which is preliminary data.</text>
</comment>
<feature type="DNA-binding region" description="Homeobox" evidence="22">
    <location>
        <begin position="272"/>
        <end position="314"/>
    </location>
</feature>
<evidence type="ECO:0000256" key="8">
    <source>
        <dbReference type="ARBA" id="ARBA00022771"/>
    </source>
</evidence>
<keyword evidence="15 22" id="KW-0371">Homeobox</keyword>
<dbReference type="PROSITE" id="PS50071">
    <property type="entry name" value="HOMEOBOX_2"/>
    <property type="match status" value="5"/>
</dbReference>
<proteinExistence type="inferred from homology"/>
<keyword evidence="14 22" id="KW-0238">DNA-binding</keyword>
<keyword evidence="16" id="KW-0804">Transcription</keyword>
<keyword evidence="12" id="KW-0524">Neurogenesis</keyword>
<dbReference type="InterPro" id="IPR009057">
    <property type="entry name" value="Homeodomain-like_sf"/>
</dbReference>
<keyword evidence="4" id="KW-1017">Isopeptide bond</keyword>
<sequence>MVRASEVVEQDDLEEEDVLNTRCVSPALRDCKDDWSIHKENTRKECEIVEGKPSIESQSKKQQGGYECKYCPYSTLNLTEFTEHVDMQHPNVILNPLYVCAECDFTTKKYDCLSDHNIKFHPGENNFKLKLMKHNNQTVLEQSIEGNNSAAHLANSCLINHEDDESMSAGISISKTPIMKMGKAKQEVKKGSRKLEEAAVDTRQQRASPCFMPETTNLSAYINGTEILQDGLAHVMPSVQLPPNINLLPKIPVPLNSTKYNCALDTNTTLINSFNKFPYPTQAELSWLTAASKHPEEQIRIWFATQRLKHGISWSPEEVEEARKKMFNGTIQHVPQTFTVLPSQLTSTTSTKMSQPLIQTALPCQILGQTGLVLTQVTNGSAVACSPFTFTVAGAANQSQKRPMQDQEVSPEVKRPYTTRRHITQTQPHIDESQQIEEQENEDSSSTPLNTPKGSARVGTPPHERKKTKEQITMLKTSFLKSPFPDTAEVYRLINITGLSRGDIKKWFSDYRYRSQKGIVNITSESVVKEQMAIAARSPRTYNLFPDLPPQRGKEKGGSHLRILENSFTKSSFPTQEEIERLRAETKLNRREIDAWFKERRKIRDNMEQAVLDSMGSHKRTRDRSVQNGSMGQTGRHNSPDLVNYFSVVENRSKQEQLHFLKSTFARTQWPSPQEYDQLAYQTGLVRTEIVRWFKENRYFLKSGTLKWMDQYEKLCNSLNQQNEDDESSKVTGSPKNGIKVLKQYYDEHKELNEEHLDRLVTKSKMTYEQVRDWFSKRRTDEAISTLEKSKGEEGSTENELGASDWMDTTIQILKVHLETTLTLKKDLQVTSSTRGCGLATIQDGRLRAELCEAAGQGWGRIGVHRALLCSAGARLRDRSRWGADVRRKAEALSPDVPWGKRNTDLRPAAGVRAAASSGGLAS</sequence>
<feature type="compositionally biased region" description="Polar residues" evidence="24">
    <location>
        <begin position="626"/>
        <end position="637"/>
    </location>
</feature>
<comment type="similarity">
    <text evidence="2">Belongs to the ZHX family.</text>
</comment>
<keyword evidence="5" id="KW-0597">Phosphoprotein</keyword>
<evidence type="ECO:0000256" key="24">
    <source>
        <dbReference type="SAM" id="MobiDB-lite"/>
    </source>
</evidence>
<evidence type="ECO:0000256" key="17">
    <source>
        <dbReference type="ARBA" id="ARBA00023242"/>
    </source>
</evidence>
<feature type="domain" description="Homeobox" evidence="25">
    <location>
        <begin position="560"/>
        <end position="607"/>
    </location>
</feature>
<dbReference type="GO" id="GO:0000122">
    <property type="term" value="P:negative regulation of transcription by RNA polymerase II"/>
    <property type="evidence" value="ECO:0007669"/>
    <property type="project" value="UniProtKB-ARBA"/>
</dbReference>
<dbReference type="PANTHER" id="PTHR15467">
    <property type="entry name" value="ZINC-FINGERS AND HOMEOBOXES RELATED"/>
    <property type="match status" value="1"/>
</dbReference>
<feature type="domain" description="Homeobox" evidence="25">
    <location>
        <begin position="656"/>
        <end position="704"/>
    </location>
</feature>
<dbReference type="SUPFAM" id="SSF46689">
    <property type="entry name" value="Homeodomain-like"/>
    <property type="match status" value="5"/>
</dbReference>
<dbReference type="EMBL" id="JANPWB010000004">
    <property type="protein sequence ID" value="KAJ1193922.1"/>
    <property type="molecule type" value="Genomic_DNA"/>
</dbReference>
<reference evidence="27" key="1">
    <citation type="journal article" date="2022" name="bioRxiv">
        <title>Sequencing and chromosome-scale assembly of the giantPleurodeles waltlgenome.</title>
        <authorList>
            <person name="Brown T."/>
            <person name="Elewa A."/>
            <person name="Iarovenko S."/>
            <person name="Subramanian E."/>
            <person name="Araus A.J."/>
            <person name="Petzold A."/>
            <person name="Susuki M."/>
            <person name="Suzuki K.-i.T."/>
            <person name="Hayashi T."/>
            <person name="Toyoda A."/>
            <person name="Oliveira C."/>
            <person name="Osipova E."/>
            <person name="Leigh N.D."/>
            <person name="Simon A."/>
            <person name="Yun M.H."/>
        </authorList>
    </citation>
    <scope>NUCLEOTIDE SEQUENCE</scope>
    <source>
        <strain evidence="27">20211129_DDA</strain>
        <tissue evidence="27">Liver</tissue>
    </source>
</reference>
<dbReference type="FunFam" id="1.10.10.60:FF:000247">
    <property type="entry name" value="Zinc fingers and homeoboxes protein 2"/>
    <property type="match status" value="1"/>
</dbReference>
<feature type="domain" description="Homeobox" evidence="25">
    <location>
        <begin position="468"/>
        <end position="518"/>
    </location>
</feature>
<dbReference type="GO" id="GO:0003677">
    <property type="term" value="F:DNA binding"/>
    <property type="evidence" value="ECO:0007669"/>
    <property type="project" value="UniProtKB-UniRule"/>
</dbReference>
<feature type="DNA-binding region" description="Homeobox" evidence="22">
    <location>
        <begin position="470"/>
        <end position="519"/>
    </location>
</feature>
<feature type="DNA-binding region" description="Homeobox" evidence="22">
    <location>
        <begin position="727"/>
        <end position="786"/>
    </location>
</feature>
<evidence type="ECO:0000256" key="4">
    <source>
        <dbReference type="ARBA" id="ARBA00022499"/>
    </source>
</evidence>
<evidence type="ECO:0000256" key="11">
    <source>
        <dbReference type="ARBA" id="ARBA00022843"/>
    </source>
</evidence>
<dbReference type="Pfam" id="PF11569">
    <property type="entry name" value="Homez"/>
    <property type="match status" value="1"/>
</dbReference>
<keyword evidence="3" id="KW-0678">Repressor</keyword>
<dbReference type="FunFam" id="1.10.10.60:FF:000272">
    <property type="entry name" value="zinc fingers and homeoboxes protein 2"/>
    <property type="match status" value="1"/>
</dbReference>
<protein>
    <recommendedName>
        <fullName evidence="19">Zinc fingers and homeoboxes protein 2</fullName>
    </recommendedName>
    <alternativeName>
        <fullName evidence="20">Zinc finger and homeodomain protein 2</fullName>
    </alternativeName>
</protein>
<feature type="compositionally biased region" description="Acidic residues" evidence="24">
    <location>
        <begin position="434"/>
        <end position="443"/>
    </location>
</feature>
<evidence type="ECO:0000256" key="13">
    <source>
        <dbReference type="ARBA" id="ARBA00023015"/>
    </source>
</evidence>
<keyword evidence="6" id="KW-0479">Metal-binding</keyword>
<dbReference type="GO" id="GO:0030154">
    <property type="term" value="P:cell differentiation"/>
    <property type="evidence" value="ECO:0007669"/>
    <property type="project" value="UniProtKB-KW"/>
</dbReference>
<dbReference type="GO" id="GO:0000981">
    <property type="term" value="F:DNA-binding transcription factor activity, RNA polymerase II-specific"/>
    <property type="evidence" value="ECO:0007669"/>
    <property type="project" value="TreeGrafter"/>
</dbReference>
<keyword evidence="10" id="KW-0862">Zinc</keyword>
<evidence type="ECO:0000256" key="7">
    <source>
        <dbReference type="ARBA" id="ARBA00022737"/>
    </source>
</evidence>
<evidence type="ECO:0000256" key="12">
    <source>
        <dbReference type="ARBA" id="ARBA00022902"/>
    </source>
</evidence>
<dbReference type="Gene3D" id="3.30.160.60">
    <property type="entry name" value="Classic Zinc Finger"/>
    <property type="match status" value="1"/>
</dbReference>
<dbReference type="AlphaFoldDB" id="A0AAV7V1S5"/>
<accession>A0AAV7V1S5</accession>
<name>A0AAV7V1S5_PLEWA</name>